<gene>
    <name evidence="1" type="ORF">PUN28_009422</name>
</gene>
<sequence>MNFNEFLFILILYRTPDFRRSGIQILRKLRKNIVKSKCFGNYYNLQCTLTNHVRSMKYSVSVSELDTKNILINKENKINSCFLFINIRKNLIFQNSGLFAGRAKCRMKIDKCVARAVDIWL</sequence>
<accession>A0AAW2FVI5</accession>
<reference evidence="1 2" key="1">
    <citation type="submission" date="2023-03" db="EMBL/GenBank/DDBJ databases">
        <title>High recombination rates correlate with genetic variation in Cardiocondyla obscurior ants.</title>
        <authorList>
            <person name="Errbii M."/>
        </authorList>
    </citation>
    <scope>NUCLEOTIDE SEQUENCE [LARGE SCALE GENOMIC DNA]</scope>
    <source>
        <strain evidence="1">Alpha-2009</strain>
        <tissue evidence="1">Whole body</tissue>
    </source>
</reference>
<dbReference type="Proteomes" id="UP001430953">
    <property type="component" value="Unassembled WGS sequence"/>
</dbReference>
<evidence type="ECO:0000313" key="2">
    <source>
        <dbReference type="Proteomes" id="UP001430953"/>
    </source>
</evidence>
<evidence type="ECO:0000313" key="1">
    <source>
        <dbReference type="EMBL" id="KAL0118739.1"/>
    </source>
</evidence>
<comment type="caution">
    <text evidence="1">The sequence shown here is derived from an EMBL/GenBank/DDBJ whole genome shotgun (WGS) entry which is preliminary data.</text>
</comment>
<dbReference type="AlphaFoldDB" id="A0AAW2FVI5"/>
<dbReference type="EMBL" id="JADYXP020000008">
    <property type="protein sequence ID" value="KAL0118739.1"/>
    <property type="molecule type" value="Genomic_DNA"/>
</dbReference>
<proteinExistence type="predicted"/>
<organism evidence="1 2">
    <name type="scientific">Cardiocondyla obscurior</name>
    <dbReference type="NCBI Taxonomy" id="286306"/>
    <lineage>
        <taxon>Eukaryota</taxon>
        <taxon>Metazoa</taxon>
        <taxon>Ecdysozoa</taxon>
        <taxon>Arthropoda</taxon>
        <taxon>Hexapoda</taxon>
        <taxon>Insecta</taxon>
        <taxon>Pterygota</taxon>
        <taxon>Neoptera</taxon>
        <taxon>Endopterygota</taxon>
        <taxon>Hymenoptera</taxon>
        <taxon>Apocrita</taxon>
        <taxon>Aculeata</taxon>
        <taxon>Formicoidea</taxon>
        <taxon>Formicidae</taxon>
        <taxon>Myrmicinae</taxon>
        <taxon>Cardiocondyla</taxon>
    </lineage>
</organism>
<keyword evidence="2" id="KW-1185">Reference proteome</keyword>
<protein>
    <submittedName>
        <fullName evidence="1">Uncharacterized protein</fullName>
    </submittedName>
</protein>
<name>A0AAW2FVI5_9HYME</name>